<evidence type="ECO:0000313" key="5">
    <source>
        <dbReference type="EMBL" id="KAK6142171.1"/>
    </source>
</evidence>
<evidence type="ECO:0000259" key="4">
    <source>
        <dbReference type="Pfam" id="PF03470"/>
    </source>
</evidence>
<organism evidence="5 6">
    <name type="scientific">Rehmannia glutinosa</name>
    <name type="common">Chinese foxglove</name>
    <dbReference type="NCBI Taxonomy" id="99300"/>
    <lineage>
        <taxon>Eukaryota</taxon>
        <taxon>Viridiplantae</taxon>
        <taxon>Streptophyta</taxon>
        <taxon>Embryophyta</taxon>
        <taxon>Tracheophyta</taxon>
        <taxon>Spermatophyta</taxon>
        <taxon>Magnoliopsida</taxon>
        <taxon>eudicotyledons</taxon>
        <taxon>Gunneridae</taxon>
        <taxon>Pentapetalae</taxon>
        <taxon>asterids</taxon>
        <taxon>lamiids</taxon>
        <taxon>Lamiales</taxon>
        <taxon>Orobanchaceae</taxon>
        <taxon>Rehmannieae</taxon>
        <taxon>Rehmannia</taxon>
    </lineage>
</organism>
<dbReference type="InterPro" id="IPR005381">
    <property type="entry name" value="Znf-XS_domain"/>
</dbReference>
<evidence type="ECO:0000259" key="3">
    <source>
        <dbReference type="Pfam" id="PF03468"/>
    </source>
</evidence>
<reference evidence="5 6" key="1">
    <citation type="journal article" date="2021" name="Comput. Struct. Biotechnol. J.">
        <title>De novo genome assembly of the potent medicinal plant Rehmannia glutinosa using nanopore technology.</title>
        <authorList>
            <person name="Ma L."/>
            <person name="Dong C."/>
            <person name="Song C."/>
            <person name="Wang X."/>
            <person name="Zheng X."/>
            <person name="Niu Y."/>
            <person name="Chen S."/>
            <person name="Feng W."/>
        </authorList>
    </citation>
    <scope>NUCLEOTIDE SEQUENCE [LARGE SCALE GENOMIC DNA]</scope>
    <source>
        <strain evidence="5">DH-2019</strain>
    </source>
</reference>
<gene>
    <name evidence="5" type="ORF">DH2020_005226</name>
</gene>
<dbReference type="EMBL" id="JABTTQ020000016">
    <property type="protein sequence ID" value="KAK6142171.1"/>
    <property type="molecule type" value="Genomic_DNA"/>
</dbReference>
<keyword evidence="2" id="KW-0943">RNA-mediated gene silencing</keyword>
<dbReference type="Gene3D" id="3.30.70.2890">
    <property type="entry name" value="XS domain"/>
    <property type="match status" value="1"/>
</dbReference>
<comment type="caution">
    <text evidence="5">The sequence shown here is derived from an EMBL/GenBank/DDBJ whole genome shotgun (WGS) entry which is preliminary data.</text>
</comment>
<evidence type="ECO:0008006" key="7">
    <source>
        <dbReference type="Google" id="ProtNLM"/>
    </source>
</evidence>
<dbReference type="InterPro" id="IPR005380">
    <property type="entry name" value="XS_domain"/>
</dbReference>
<evidence type="ECO:0000313" key="6">
    <source>
        <dbReference type="Proteomes" id="UP001318860"/>
    </source>
</evidence>
<keyword evidence="1" id="KW-0175">Coiled coil</keyword>
<name>A0ABR0W6C6_REHGL</name>
<proteinExistence type="predicted"/>
<dbReference type="Proteomes" id="UP001318860">
    <property type="component" value="Unassembled WGS sequence"/>
</dbReference>
<evidence type="ECO:0000256" key="1">
    <source>
        <dbReference type="ARBA" id="ARBA00023054"/>
    </source>
</evidence>
<dbReference type="PANTHER" id="PTHR21596:SF65">
    <property type="entry name" value="PROTEIN INVOLVED IN DE NOVO 2-RELATED"/>
    <property type="match status" value="1"/>
</dbReference>
<dbReference type="Pfam" id="PF03468">
    <property type="entry name" value="XS"/>
    <property type="match status" value="1"/>
</dbReference>
<feature type="domain" description="Zinc finger-XS" evidence="4">
    <location>
        <begin position="43"/>
        <end position="84"/>
    </location>
</feature>
<accession>A0ABR0W6C6</accession>
<dbReference type="InterPro" id="IPR038588">
    <property type="entry name" value="XS_domain_sf"/>
</dbReference>
<dbReference type="Pfam" id="PF03470">
    <property type="entry name" value="zf-XS"/>
    <property type="match status" value="1"/>
</dbReference>
<dbReference type="PANTHER" id="PTHR21596">
    <property type="entry name" value="RIBONUCLEASE P SUBUNIT P38"/>
    <property type="match status" value="1"/>
</dbReference>
<dbReference type="InterPro" id="IPR045177">
    <property type="entry name" value="FDM1-5/IDN2"/>
</dbReference>
<feature type="domain" description="XS" evidence="3">
    <location>
        <begin position="116"/>
        <end position="212"/>
    </location>
</feature>
<keyword evidence="6" id="KW-1185">Reference proteome</keyword>
<evidence type="ECO:0000256" key="2">
    <source>
        <dbReference type="ARBA" id="ARBA00023158"/>
    </source>
</evidence>
<sequence>MSYSSEDETDISESELEEYVDRCYEQLKDGTQKVKLSDDVYRCPYCPGKKKLVYPFKDLFQHASDVGKGSQNRDIKHKGKHLGLVRYIKTDLNQEDLSSKLTGLALEVPQGNDVKELFVWPWMGILANVDVENIGKLKNDLAKRGIDPVRVRPLYSGGYAVVEFKKDWSGFHRAMMFEKGFEVGNHGKKDYYAAQHLADGLYGWFARGDDYYTKGVLGEYLQKNGDLKTIGEFETEEKRKTGLLIADLSNTIEELRMRLDKFESNYREPPTVIHVGSQKDETAE</sequence>
<protein>
    <recommendedName>
        <fullName evidence="7">XS domain-containing protein</fullName>
    </recommendedName>
</protein>